<reference evidence="2" key="1">
    <citation type="journal article" date="2014" name="Genome Announc.">
        <title>Draft Genome Sequences of Three Alkaliphilic Bacillus Strains, Bacillus wakoensis JCM 9140T, Bacillus akibai JCM 9157T, and Bacillus hemicellulosilyticus JCM 9152T.</title>
        <authorList>
            <person name="Yuki M."/>
            <person name="Oshima K."/>
            <person name="Suda W."/>
            <person name="Oshida Y."/>
            <person name="Kitamura K."/>
            <person name="Iida T."/>
            <person name="Hattori M."/>
            <person name="Ohkuma M."/>
        </authorList>
    </citation>
    <scope>NUCLEOTIDE SEQUENCE [LARGE SCALE GENOMIC DNA]</scope>
    <source>
        <strain evidence="2">JCM 9140</strain>
    </source>
</reference>
<dbReference type="Proteomes" id="UP000018890">
    <property type="component" value="Unassembled WGS sequence"/>
</dbReference>
<dbReference type="InterPro" id="IPR011528">
    <property type="entry name" value="NERD"/>
</dbReference>
<evidence type="ECO:0000313" key="2">
    <source>
        <dbReference type="EMBL" id="GAE27041.1"/>
    </source>
</evidence>
<dbReference type="EMBL" id="BAUT01000038">
    <property type="protein sequence ID" value="GAE27041.1"/>
    <property type="molecule type" value="Genomic_DNA"/>
</dbReference>
<sequence length="255" mass="29897">MLLKARSESKELLVMRSLHTRMNLSEKNKLRYLNLEKGYEGEVKFDSLVDPFHEDRYILNDLLLEVNHSYFQIDSLILSQGVIHLLDIKNFEGDFYFETDKLHSITTDREYKNPIYQLKRSTSLLRQLLKNLKCNDLVDATIVFINPEFTLYQAPINQPLIFPTQLNRFLKNLQKPSSKLTNHPKELAEKLLSLHQTENPFTFLPEYKYEQLQRGVYCKSCRSFALSIENSIFICKDCGSKEKIVLALLRTIDVI</sequence>
<feature type="domain" description="NERD" evidence="1">
    <location>
        <begin position="37"/>
        <end position="148"/>
    </location>
</feature>
<dbReference type="PROSITE" id="PS50965">
    <property type="entry name" value="NERD"/>
    <property type="match status" value="1"/>
</dbReference>
<evidence type="ECO:0000313" key="3">
    <source>
        <dbReference type="Proteomes" id="UP000018890"/>
    </source>
</evidence>
<evidence type="ECO:0000259" key="1">
    <source>
        <dbReference type="PROSITE" id="PS50965"/>
    </source>
</evidence>
<dbReference type="RefSeq" id="WP_235715357.1">
    <property type="nucleotide sequence ID" value="NZ_BAUT01000038.1"/>
</dbReference>
<proteinExistence type="predicted"/>
<comment type="caution">
    <text evidence="2">The sequence shown here is derived from an EMBL/GenBank/DDBJ whole genome shotgun (WGS) entry which is preliminary data.</text>
</comment>
<accession>W4Q4N3</accession>
<dbReference type="STRING" id="1236970.JCM9140_3153"/>
<gene>
    <name evidence="2" type="ORF">JCM9140_3153</name>
</gene>
<organism evidence="2 3">
    <name type="scientific">Halalkalibacter wakoensis JCM 9140</name>
    <dbReference type="NCBI Taxonomy" id="1236970"/>
    <lineage>
        <taxon>Bacteria</taxon>
        <taxon>Bacillati</taxon>
        <taxon>Bacillota</taxon>
        <taxon>Bacilli</taxon>
        <taxon>Bacillales</taxon>
        <taxon>Bacillaceae</taxon>
        <taxon>Halalkalibacter</taxon>
    </lineage>
</organism>
<keyword evidence="3" id="KW-1185">Reference proteome</keyword>
<protein>
    <recommendedName>
        <fullName evidence="1">NERD domain-containing protein</fullName>
    </recommendedName>
</protein>
<name>W4Q4N3_9BACI</name>
<dbReference type="AlphaFoldDB" id="W4Q4N3"/>
<dbReference type="Pfam" id="PF08378">
    <property type="entry name" value="NERD"/>
    <property type="match status" value="1"/>
</dbReference>